<evidence type="ECO:0000256" key="1">
    <source>
        <dbReference type="ARBA" id="ARBA00023125"/>
    </source>
</evidence>
<dbReference type="PROSITE" id="PS51736">
    <property type="entry name" value="RECOMBINASES_3"/>
    <property type="match status" value="1"/>
</dbReference>
<name>A0ABY4JS10_9BACI</name>
<protein>
    <submittedName>
        <fullName evidence="6">Recombinase family protein</fullName>
    </submittedName>
</protein>
<evidence type="ECO:0000259" key="5">
    <source>
        <dbReference type="PROSITE" id="PS51737"/>
    </source>
</evidence>
<dbReference type="SMART" id="SM00857">
    <property type="entry name" value="Resolvase"/>
    <property type="match status" value="1"/>
</dbReference>
<evidence type="ECO:0000313" key="7">
    <source>
        <dbReference type="Proteomes" id="UP000830639"/>
    </source>
</evidence>
<dbReference type="CDD" id="cd00338">
    <property type="entry name" value="Ser_Recombinase"/>
    <property type="match status" value="1"/>
</dbReference>
<proteinExistence type="predicted"/>
<dbReference type="PANTHER" id="PTHR30461">
    <property type="entry name" value="DNA-INVERTASE FROM LAMBDOID PROPHAGE"/>
    <property type="match status" value="1"/>
</dbReference>
<dbReference type="Pfam" id="PF00239">
    <property type="entry name" value="Resolvase"/>
    <property type="match status" value="1"/>
</dbReference>
<dbReference type="EMBL" id="CP096034">
    <property type="protein sequence ID" value="UPM56109.1"/>
    <property type="molecule type" value="Genomic_DNA"/>
</dbReference>
<dbReference type="InterPro" id="IPR011109">
    <property type="entry name" value="DNA_bind_recombinase_dom"/>
</dbReference>
<dbReference type="InterPro" id="IPR050639">
    <property type="entry name" value="SSR_resolvase"/>
</dbReference>
<dbReference type="SUPFAM" id="SSF53041">
    <property type="entry name" value="Resolvase-like"/>
    <property type="match status" value="1"/>
</dbReference>
<dbReference type="InterPro" id="IPR006119">
    <property type="entry name" value="Resolv_N"/>
</dbReference>
<dbReference type="Pfam" id="PF07508">
    <property type="entry name" value="Recombinase"/>
    <property type="match status" value="1"/>
</dbReference>
<dbReference type="PROSITE" id="PS51737">
    <property type="entry name" value="RECOMBINASE_DNA_BIND"/>
    <property type="match status" value="1"/>
</dbReference>
<sequence length="504" mass="59539">MQSVKKTVAYFRNSTDLQENSIQMQKSMALHYSSKKRIIIDEEFEDVDTSARKRSLKDRPGISKIMKQIGHGLIEGIVVYKRDRLARNIQEHLELYQLFKNHGITVHFTSQNEVPMMYTPVGEYLETILGAMAEHEGKQIALRILETRIANYTKGIKVGNPPFGYKVIKVENELPSIVIDEEDIKIVKAIFEAVLSEKYESISAIYNYLNTEGKGLTRFTKAGEVRKWDTNQLQDIVGNMMYAGTRIMNFNNEPFPKKYDDLAIITEEQWNDANRIFERLLENNGKRVKFRCPFLKFLYCKECKTKVILSKQMVKGKNYRIVICENEGCLTKAYLDDIEQNIKVQSVYFFENLLSKHFSELYNRQQKANINRLKLLIEKNNRNVKQLEKEAIQKTEKFAKNRKQIHKDELIICYRRLKEIKKEIAYYYEKLEEIKEFMDKMKESHELFKSDILNKLANDELEVFYSDIIDKINISRYEIDFHFKHPFFTAREMYDHETKTANLS</sequence>
<keyword evidence="1" id="KW-0238">DNA-binding</keyword>
<dbReference type="Proteomes" id="UP000830639">
    <property type="component" value="Chromosome"/>
</dbReference>
<dbReference type="PANTHER" id="PTHR30461:SF2">
    <property type="entry name" value="SERINE RECOMBINASE PINE-RELATED"/>
    <property type="match status" value="1"/>
</dbReference>
<feature type="coiled-coil region" evidence="3">
    <location>
        <begin position="363"/>
        <end position="404"/>
    </location>
</feature>
<gene>
    <name evidence="6" type="ORF">MY490_09855</name>
</gene>
<feature type="domain" description="Resolvase/invertase-type recombinase catalytic" evidence="4">
    <location>
        <begin position="6"/>
        <end position="155"/>
    </location>
</feature>
<evidence type="ECO:0000259" key="4">
    <source>
        <dbReference type="PROSITE" id="PS51736"/>
    </source>
</evidence>
<evidence type="ECO:0000256" key="3">
    <source>
        <dbReference type="SAM" id="Coils"/>
    </source>
</evidence>
<evidence type="ECO:0000256" key="2">
    <source>
        <dbReference type="ARBA" id="ARBA00023172"/>
    </source>
</evidence>
<organism evidence="6 7">
    <name type="scientific">Gottfriedia acidiceleris</name>
    <dbReference type="NCBI Taxonomy" id="371036"/>
    <lineage>
        <taxon>Bacteria</taxon>
        <taxon>Bacillati</taxon>
        <taxon>Bacillota</taxon>
        <taxon>Bacilli</taxon>
        <taxon>Bacillales</taxon>
        <taxon>Bacillaceae</taxon>
        <taxon>Gottfriedia</taxon>
    </lineage>
</organism>
<keyword evidence="3" id="KW-0175">Coiled coil</keyword>
<accession>A0ABY4JS10</accession>
<dbReference type="InterPro" id="IPR036162">
    <property type="entry name" value="Resolvase-like_N_sf"/>
</dbReference>
<evidence type="ECO:0000313" key="6">
    <source>
        <dbReference type="EMBL" id="UPM56109.1"/>
    </source>
</evidence>
<keyword evidence="2" id="KW-0233">DNA recombination</keyword>
<dbReference type="InterPro" id="IPR038109">
    <property type="entry name" value="DNA_bind_recomb_sf"/>
</dbReference>
<dbReference type="Gene3D" id="3.40.50.1390">
    <property type="entry name" value="Resolvase, N-terminal catalytic domain"/>
    <property type="match status" value="1"/>
</dbReference>
<reference evidence="6 7" key="1">
    <citation type="submission" date="2022-04" db="EMBL/GenBank/DDBJ databases">
        <title>Mechanism of arsenic methylation and mitigation arsenic toxicity by Bacillus sp. LH14 from an Arsenic-Contaminated Paddy Soil.</title>
        <authorList>
            <person name="Wang D."/>
        </authorList>
    </citation>
    <scope>NUCLEOTIDE SEQUENCE [LARGE SCALE GENOMIC DNA]</scope>
    <source>
        <strain evidence="6 7">LH14</strain>
    </source>
</reference>
<dbReference type="Gene3D" id="3.90.1750.20">
    <property type="entry name" value="Putative Large Serine Recombinase, Chain B, Domain 2"/>
    <property type="match status" value="1"/>
</dbReference>
<feature type="domain" description="Recombinase" evidence="5">
    <location>
        <begin position="162"/>
        <end position="283"/>
    </location>
</feature>
<dbReference type="RefSeq" id="WP_248269024.1">
    <property type="nucleotide sequence ID" value="NZ_CP096034.1"/>
</dbReference>
<keyword evidence="7" id="KW-1185">Reference proteome</keyword>